<evidence type="ECO:0000256" key="10">
    <source>
        <dbReference type="ARBA" id="ARBA00023273"/>
    </source>
</evidence>
<evidence type="ECO:0000256" key="9">
    <source>
        <dbReference type="ARBA" id="ARBA00023212"/>
    </source>
</evidence>
<dbReference type="Gene3D" id="3.30.740.10">
    <property type="entry name" value="Protein Inhibitor Of Neuronal Nitric Oxide Synthase"/>
    <property type="match status" value="1"/>
</dbReference>
<dbReference type="InterPro" id="IPR001372">
    <property type="entry name" value="Dynein_light_chain_typ-1/2"/>
</dbReference>
<comment type="similarity">
    <text evidence="2 12">Belongs to the dynein light chain family.</text>
</comment>
<evidence type="ECO:0000313" key="13">
    <source>
        <dbReference type="EMBL" id="KAF7255767.1"/>
    </source>
</evidence>
<evidence type="ECO:0000256" key="6">
    <source>
        <dbReference type="ARBA" id="ARBA00023017"/>
    </source>
</evidence>
<dbReference type="Proteomes" id="UP000822476">
    <property type="component" value="Unassembled WGS sequence"/>
</dbReference>
<protein>
    <recommendedName>
        <fullName evidence="12">Dynein light chain</fullName>
    </recommendedName>
</protein>
<evidence type="ECO:0000256" key="2">
    <source>
        <dbReference type="ARBA" id="ARBA00010156"/>
    </source>
</evidence>
<comment type="subcellular location">
    <subcellularLocation>
        <location evidence="1">Cytoplasm</location>
        <location evidence="1">Cytoskeleton</location>
        <location evidence="1">Cilium axoneme</location>
    </subcellularLocation>
</comment>
<keyword evidence="5 12" id="KW-0493">Microtubule</keyword>
<dbReference type="GO" id="GO:0007017">
    <property type="term" value="P:microtubule-based process"/>
    <property type="evidence" value="ECO:0007669"/>
    <property type="project" value="InterPro"/>
</dbReference>
<keyword evidence="9 12" id="KW-0206">Cytoskeleton</keyword>
<name>A0A8S9YY19_9TREM</name>
<organism evidence="13 14">
    <name type="scientific">Paragonimus skrjabini miyazakii</name>
    <dbReference type="NCBI Taxonomy" id="59628"/>
    <lineage>
        <taxon>Eukaryota</taxon>
        <taxon>Metazoa</taxon>
        <taxon>Spiralia</taxon>
        <taxon>Lophotrochozoa</taxon>
        <taxon>Platyhelminthes</taxon>
        <taxon>Trematoda</taxon>
        <taxon>Digenea</taxon>
        <taxon>Plagiorchiida</taxon>
        <taxon>Troglotremata</taxon>
        <taxon>Troglotrematidae</taxon>
        <taxon>Paragonimus</taxon>
    </lineage>
</organism>
<evidence type="ECO:0000256" key="8">
    <source>
        <dbReference type="ARBA" id="ARBA00023175"/>
    </source>
</evidence>
<comment type="subunit">
    <text evidence="3">Consists of at least two heavy chains and a number of intermediate and light chains.</text>
</comment>
<evidence type="ECO:0000256" key="1">
    <source>
        <dbReference type="ARBA" id="ARBA00004430"/>
    </source>
</evidence>
<keyword evidence="7" id="KW-0969">Cilium</keyword>
<sequence length="109" mass="12268">MTTGMADDQAPKKIDEGKRVYTYPLIKHSDMQEDMKTEVMELCVTACEKFSSDNEAAARLVKETLDKKFGSPWHVAVGEGYGFELTYETSNLLYMLYGGNLAIIVWKCA</sequence>
<evidence type="ECO:0000256" key="4">
    <source>
        <dbReference type="ARBA" id="ARBA00022490"/>
    </source>
</evidence>
<dbReference type="AlphaFoldDB" id="A0A8S9YY19"/>
<evidence type="ECO:0000256" key="11">
    <source>
        <dbReference type="ARBA" id="ARBA00057688"/>
    </source>
</evidence>
<evidence type="ECO:0000313" key="14">
    <source>
        <dbReference type="Proteomes" id="UP000822476"/>
    </source>
</evidence>
<keyword evidence="6 12" id="KW-0243">Dynein</keyword>
<accession>A0A8S9YY19</accession>
<dbReference type="GO" id="GO:0005874">
    <property type="term" value="C:microtubule"/>
    <property type="evidence" value="ECO:0007669"/>
    <property type="project" value="UniProtKB-KW"/>
</dbReference>
<gene>
    <name evidence="13" type="ORF">EG68_06458</name>
</gene>
<dbReference type="InterPro" id="IPR037177">
    <property type="entry name" value="DLC_sf"/>
</dbReference>
<dbReference type="PANTHER" id="PTHR11886">
    <property type="entry name" value="DYNEIN LIGHT CHAIN"/>
    <property type="match status" value="1"/>
</dbReference>
<keyword evidence="10" id="KW-0966">Cell projection</keyword>
<evidence type="ECO:0000256" key="12">
    <source>
        <dbReference type="RuleBase" id="RU365010"/>
    </source>
</evidence>
<evidence type="ECO:0000256" key="3">
    <source>
        <dbReference type="ARBA" id="ARBA00011655"/>
    </source>
</evidence>
<dbReference type="CDD" id="cd21453">
    <property type="entry name" value="DLC-like_DNAL4"/>
    <property type="match status" value="1"/>
</dbReference>
<dbReference type="SMART" id="SM01375">
    <property type="entry name" value="Dynein_light"/>
    <property type="match status" value="1"/>
</dbReference>
<dbReference type="GO" id="GO:0005930">
    <property type="term" value="C:axoneme"/>
    <property type="evidence" value="ECO:0007669"/>
    <property type="project" value="UniProtKB-SubCell"/>
</dbReference>
<proteinExistence type="inferred from homology"/>
<keyword evidence="4 12" id="KW-0963">Cytoplasm</keyword>
<evidence type="ECO:0000256" key="5">
    <source>
        <dbReference type="ARBA" id="ARBA00022701"/>
    </source>
</evidence>
<dbReference type="PANTHER" id="PTHR11886:SF2">
    <property type="entry name" value="DYNEIN AXONEMAL LIGHT CHAIN 4"/>
    <property type="match status" value="1"/>
</dbReference>
<comment type="caution">
    <text evidence="13">The sequence shown here is derived from an EMBL/GenBank/DDBJ whole genome shotgun (WGS) entry which is preliminary data.</text>
</comment>
<dbReference type="OrthoDB" id="6506078at2759"/>
<dbReference type="GO" id="GO:0030286">
    <property type="term" value="C:dynein complex"/>
    <property type="evidence" value="ECO:0007669"/>
    <property type="project" value="UniProtKB-KW"/>
</dbReference>
<reference evidence="13" key="1">
    <citation type="submission" date="2019-07" db="EMBL/GenBank/DDBJ databases">
        <title>Annotation for the trematode Paragonimus miyazaki's.</title>
        <authorList>
            <person name="Choi Y.-J."/>
        </authorList>
    </citation>
    <scope>NUCLEOTIDE SEQUENCE</scope>
    <source>
        <strain evidence="13">Japan</strain>
    </source>
</reference>
<dbReference type="FunFam" id="3.30.740.10:FF:000002">
    <property type="entry name" value="Dynein light chain"/>
    <property type="match status" value="1"/>
</dbReference>
<keyword evidence="8 12" id="KW-0505">Motor protein</keyword>
<keyword evidence="14" id="KW-1185">Reference proteome</keyword>
<evidence type="ECO:0000256" key="7">
    <source>
        <dbReference type="ARBA" id="ARBA00023069"/>
    </source>
</evidence>
<dbReference type="Pfam" id="PF01221">
    <property type="entry name" value="Dynein_light"/>
    <property type="match status" value="1"/>
</dbReference>
<comment type="function">
    <text evidence="11">Force generating protein of respiratory cilia. Produces force towards the minus ends of microtubules. Dynein has ATPase activity.</text>
</comment>
<dbReference type="EMBL" id="JTDE01003688">
    <property type="protein sequence ID" value="KAF7255767.1"/>
    <property type="molecule type" value="Genomic_DNA"/>
</dbReference>
<dbReference type="SUPFAM" id="SSF54648">
    <property type="entry name" value="DLC"/>
    <property type="match status" value="1"/>
</dbReference>